<dbReference type="InterPro" id="IPR009057">
    <property type="entry name" value="Homeodomain-like_sf"/>
</dbReference>
<organism evidence="4 5">
    <name type="scientific">Gordonia humi</name>
    <dbReference type="NCBI Taxonomy" id="686429"/>
    <lineage>
        <taxon>Bacteria</taxon>
        <taxon>Bacillati</taxon>
        <taxon>Actinomycetota</taxon>
        <taxon>Actinomycetes</taxon>
        <taxon>Mycobacteriales</taxon>
        <taxon>Gordoniaceae</taxon>
        <taxon>Gordonia</taxon>
    </lineage>
</organism>
<dbReference type="PRINTS" id="PR00455">
    <property type="entry name" value="HTHTETR"/>
</dbReference>
<dbReference type="GO" id="GO:0003700">
    <property type="term" value="F:DNA-binding transcription factor activity"/>
    <property type="evidence" value="ECO:0007669"/>
    <property type="project" value="TreeGrafter"/>
</dbReference>
<evidence type="ECO:0000256" key="1">
    <source>
        <dbReference type="ARBA" id="ARBA00023125"/>
    </source>
</evidence>
<feature type="domain" description="HTH tetR-type" evidence="3">
    <location>
        <begin position="17"/>
        <end position="77"/>
    </location>
</feature>
<proteinExistence type="predicted"/>
<evidence type="ECO:0000256" key="2">
    <source>
        <dbReference type="PROSITE-ProRule" id="PRU00335"/>
    </source>
</evidence>
<dbReference type="AlphaFoldDB" id="A0A840F0U5"/>
<name>A0A840F0U5_9ACTN</name>
<evidence type="ECO:0000313" key="4">
    <source>
        <dbReference type="EMBL" id="MBB4134949.1"/>
    </source>
</evidence>
<comment type="caution">
    <text evidence="4">The sequence shown here is derived from an EMBL/GenBank/DDBJ whole genome shotgun (WGS) entry which is preliminary data.</text>
</comment>
<evidence type="ECO:0000313" key="5">
    <source>
        <dbReference type="Proteomes" id="UP000551501"/>
    </source>
</evidence>
<dbReference type="Gene3D" id="1.10.357.10">
    <property type="entry name" value="Tetracycline Repressor, domain 2"/>
    <property type="match status" value="1"/>
</dbReference>
<keyword evidence="1 2" id="KW-0238">DNA-binding</keyword>
<dbReference type="EMBL" id="JACIFP010000001">
    <property type="protein sequence ID" value="MBB4134949.1"/>
    <property type="molecule type" value="Genomic_DNA"/>
</dbReference>
<reference evidence="4 5" key="1">
    <citation type="submission" date="2020-08" db="EMBL/GenBank/DDBJ databases">
        <title>Sequencing the genomes of 1000 actinobacteria strains.</title>
        <authorList>
            <person name="Klenk H.-P."/>
        </authorList>
    </citation>
    <scope>NUCLEOTIDE SEQUENCE [LARGE SCALE GENOMIC DNA]</scope>
    <source>
        <strain evidence="4 5">DSM 45298</strain>
    </source>
</reference>
<sequence length="200" mass="21632">MVGRTTERKARVTSSPSDQEAAILAAAAAEFAAVGARRANIDEVAKAAGVSRSTLYRRFPNKEVLLLAVANEAYENGLRRLVAAVDGLGPADAVVEAFATGAELVHTDPLLRRMVLEDVELRNLTASTMSGLFIEMVTERVAETLRHAGATMPHDDLLQAVELHVRLVISFLEVPSPEPGRQTVEFARHLAATYLAPMIY</sequence>
<dbReference type="PANTHER" id="PTHR30055:SF153">
    <property type="entry name" value="HTH-TYPE TRANSCRIPTIONAL REPRESSOR RV3405C"/>
    <property type="match status" value="1"/>
</dbReference>
<dbReference type="Pfam" id="PF00440">
    <property type="entry name" value="TetR_N"/>
    <property type="match status" value="1"/>
</dbReference>
<dbReference type="InterPro" id="IPR001647">
    <property type="entry name" value="HTH_TetR"/>
</dbReference>
<dbReference type="SUPFAM" id="SSF46689">
    <property type="entry name" value="Homeodomain-like"/>
    <property type="match status" value="1"/>
</dbReference>
<feature type="DNA-binding region" description="H-T-H motif" evidence="2">
    <location>
        <begin position="40"/>
        <end position="59"/>
    </location>
</feature>
<gene>
    <name evidence="4" type="ORF">BKA16_001501</name>
</gene>
<evidence type="ECO:0000259" key="3">
    <source>
        <dbReference type="PROSITE" id="PS50977"/>
    </source>
</evidence>
<accession>A0A840F0U5</accession>
<dbReference type="InterPro" id="IPR040611">
    <property type="entry name" value="AlkX_C"/>
</dbReference>
<dbReference type="InterPro" id="IPR050109">
    <property type="entry name" value="HTH-type_TetR-like_transc_reg"/>
</dbReference>
<dbReference type="Proteomes" id="UP000551501">
    <property type="component" value="Unassembled WGS sequence"/>
</dbReference>
<dbReference type="Pfam" id="PF18556">
    <property type="entry name" value="TetR_C_35"/>
    <property type="match status" value="1"/>
</dbReference>
<dbReference type="PROSITE" id="PS50977">
    <property type="entry name" value="HTH_TETR_2"/>
    <property type="match status" value="1"/>
</dbReference>
<dbReference type="GO" id="GO:0000976">
    <property type="term" value="F:transcription cis-regulatory region binding"/>
    <property type="evidence" value="ECO:0007669"/>
    <property type="project" value="TreeGrafter"/>
</dbReference>
<dbReference type="RefSeq" id="WP_183370063.1">
    <property type="nucleotide sequence ID" value="NZ_BAABHL010000037.1"/>
</dbReference>
<keyword evidence="5" id="KW-1185">Reference proteome</keyword>
<dbReference type="PANTHER" id="PTHR30055">
    <property type="entry name" value="HTH-TYPE TRANSCRIPTIONAL REGULATOR RUTR"/>
    <property type="match status" value="1"/>
</dbReference>
<protein>
    <submittedName>
        <fullName evidence="4">AcrR family transcriptional regulator</fullName>
    </submittedName>
</protein>